<reference evidence="3 4" key="1">
    <citation type="submission" date="2022-06" db="EMBL/GenBank/DDBJ databases">
        <title>Mycolicibacterium sp. CAU 1645 isolated from seawater.</title>
        <authorList>
            <person name="Kim W."/>
        </authorList>
    </citation>
    <scope>NUCLEOTIDE SEQUENCE [LARGE SCALE GENOMIC DNA]</scope>
    <source>
        <strain evidence="3 4">CAU 1645</strain>
    </source>
</reference>
<dbReference type="Pfam" id="PF02720">
    <property type="entry name" value="DUF222"/>
    <property type="match status" value="1"/>
</dbReference>
<keyword evidence="4" id="KW-1185">Reference proteome</keyword>
<proteinExistence type="predicted"/>
<sequence length="473" mass="50159">MFDQFTAAVAAARTPGQRVRAQAMLENAACAARLSSMADLLEQAHRASGSADRDRWRCDNWASVCAQIGAAQTLTAGMVNSLLTHAVVLREKLPKVGAVFAEGLITYLLVRTICRRTALVKDPAALAAIDAELAAELRGWGAKSLDQTDADIDALILRHDPHALRRVQDVVRSTGVSVDTEKATGVSRIEATVEATDGAAFERRVELLARTVCDRDPRTADQRRAAAVGAMGFGWDRLPCMCETDGCAAASRPAVGGVVIHVITRRDTLDGATDDEPDTEPEPPTAPEHPEERFDVDPQPPDDGDEPRPDPEFDVETDSPNGESGSATGHGSPQARYGDQSSREGTGESTADPVCDPEPESSAPSDESEPADVPTGDLTAQRRGLVGEQPRMLPKPLREYTITELVDEVSADRGQHCPASPGIVLGGPVLPAPVIARLAMHATVTDLIHPGHAPPNRATGPPDNSPTSSKHAI</sequence>
<comment type="caution">
    <text evidence="3">The sequence shown here is derived from an EMBL/GenBank/DDBJ whole genome shotgun (WGS) entry which is preliminary data.</text>
</comment>
<dbReference type="Proteomes" id="UP001651690">
    <property type="component" value="Unassembled WGS sequence"/>
</dbReference>
<feature type="compositionally biased region" description="Acidic residues" evidence="1">
    <location>
        <begin position="272"/>
        <end position="281"/>
    </location>
</feature>
<evidence type="ECO:0000256" key="1">
    <source>
        <dbReference type="SAM" id="MobiDB-lite"/>
    </source>
</evidence>
<name>A0ABT1MB59_9MYCO</name>
<evidence type="ECO:0000259" key="2">
    <source>
        <dbReference type="Pfam" id="PF02720"/>
    </source>
</evidence>
<accession>A0ABT1MB59</accession>
<dbReference type="InterPro" id="IPR003870">
    <property type="entry name" value="DUF222"/>
</dbReference>
<evidence type="ECO:0000313" key="4">
    <source>
        <dbReference type="Proteomes" id="UP001651690"/>
    </source>
</evidence>
<evidence type="ECO:0000313" key="3">
    <source>
        <dbReference type="EMBL" id="MCP9275459.1"/>
    </source>
</evidence>
<dbReference type="RefSeq" id="WP_255063301.1">
    <property type="nucleotide sequence ID" value="NZ_JANDBD010000011.1"/>
</dbReference>
<dbReference type="EMBL" id="JANDBD010000011">
    <property type="protein sequence ID" value="MCP9275459.1"/>
    <property type="molecule type" value="Genomic_DNA"/>
</dbReference>
<organism evidence="3 4">
    <name type="scientific">Mycolicibacterium arenosum</name>
    <dbReference type="NCBI Taxonomy" id="2952157"/>
    <lineage>
        <taxon>Bacteria</taxon>
        <taxon>Bacillati</taxon>
        <taxon>Actinomycetota</taxon>
        <taxon>Actinomycetes</taxon>
        <taxon>Mycobacteriales</taxon>
        <taxon>Mycobacteriaceae</taxon>
        <taxon>Mycolicibacterium</taxon>
    </lineage>
</organism>
<feature type="region of interest" description="Disordered" evidence="1">
    <location>
        <begin position="447"/>
        <end position="473"/>
    </location>
</feature>
<protein>
    <submittedName>
        <fullName evidence="3">DUF222 domain-containing protein</fullName>
    </submittedName>
</protein>
<feature type="compositionally biased region" description="Polar residues" evidence="1">
    <location>
        <begin position="318"/>
        <end position="331"/>
    </location>
</feature>
<gene>
    <name evidence="3" type="ORF">NM203_25035</name>
</gene>
<feature type="domain" description="DUF222" evidence="2">
    <location>
        <begin position="23"/>
        <end position="272"/>
    </location>
</feature>
<feature type="region of interest" description="Disordered" evidence="1">
    <location>
        <begin position="266"/>
        <end position="395"/>
    </location>
</feature>